<dbReference type="Gene3D" id="1.10.510.10">
    <property type="entry name" value="Transferase(Phosphotransferase) domain 1"/>
    <property type="match status" value="1"/>
</dbReference>
<dbReference type="PANTHER" id="PTHR46008:SF2">
    <property type="entry name" value="LEAF RUST 10 DISEASE-RESISTANCE LOCUS RECEPTOR-LIKE PROTEIN KINASE-LIKE 1.4"/>
    <property type="match status" value="1"/>
</dbReference>
<dbReference type="SMART" id="SM00220">
    <property type="entry name" value="S_TKc"/>
    <property type="match status" value="1"/>
</dbReference>
<evidence type="ECO:0000313" key="17">
    <source>
        <dbReference type="Proteomes" id="UP001327560"/>
    </source>
</evidence>
<keyword evidence="10 13" id="KW-0472">Membrane</keyword>
<accession>A0AAQ3JNP6</accession>
<reference evidence="16 17" key="1">
    <citation type="submission" date="2023-10" db="EMBL/GenBank/DDBJ databases">
        <title>Chromosome-scale genome assembly provides insights into flower coloration mechanisms of Canna indica.</title>
        <authorList>
            <person name="Li C."/>
        </authorList>
    </citation>
    <scope>NUCLEOTIDE SEQUENCE [LARGE SCALE GENOMIC DNA]</scope>
    <source>
        <tissue evidence="16">Flower</tissue>
    </source>
</reference>
<keyword evidence="16" id="KW-0675">Receptor</keyword>
<dbReference type="InterPro" id="IPR025287">
    <property type="entry name" value="WAK_GUB"/>
</dbReference>
<keyword evidence="9 13" id="KW-1133">Transmembrane helix</keyword>
<dbReference type="CDD" id="cd14066">
    <property type="entry name" value="STKc_IRAK"/>
    <property type="match status" value="1"/>
</dbReference>
<dbReference type="Pfam" id="PF14380">
    <property type="entry name" value="WAK_assoc"/>
    <property type="match status" value="1"/>
</dbReference>
<evidence type="ECO:0000256" key="9">
    <source>
        <dbReference type="ARBA" id="ARBA00022989"/>
    </source>
</evidence>
<keyword evidence="3" id="KW-0808">Transferase</keyword>
<evidence type="ECO:0000256" key="5">
    <source>
        <dbReference type="ARBA" id="ARBA00022729"/>
    </source>
</evidence>
<keyword evidence="5 14" id="KW-0732">Signal</keyword>
<evidence type="ECO:0000256" key="2">
    <source>
        <dbReference type="ARBA" id="ARBA00022527"/>
    </source>
</evidence>
<comment type="subcellular location">
    <subcellularLocation>
        <location evidence="1">Membrane</location>
        <topology evidence="1">Single-pass membrane protein</topology>
    </subcellularLocation>
</comment>
<dbReference type="GO" id="GO:0030247">
    <property type="term" value="F:polysaccharide binding"/>
    <property type="evidence" value="ECO:0007669"/>
    <property type="project" value="InterPro"/>
</dbReference>
<dbReference type="InterPro" id="IPR011009">
    <property type="entry name" value="Kinase-like_dom_sf"/>
</dbReference>
<keyword evidence="17" id="KW-1185">Reference proteome</keyword>
<dbReference type="FunFam" id="3.30.200.20:FF:000039">
    <property type="entry name" value="receptor-like protein kinase FERONIA"/>
    <property type="match status" value="1"/>
</dbReference>
<keyword evidence="2" id="KW-0723">Serine/threonine-protein kinase</keyword>
<dbReference type="Proteomes" id="UP001327560">
    <property type="component" value="Chromosome 1"/>
</dbReference>
<feature type="chain" id="PRO_5043044271" evidence="14">
    <location>
        <begin position="30"/>
        <end position="672"/>
    </location>
</feature>
<dbReference type="GO" id="GO:0004674">
    <property type="term" value="F:protein serine/threonine kinase activity"/>
    <property type="evidence" value="ECO:0007669"/>
    <property type="project" value="UniProtKB-KW"/>
</dbReference>
<evidence type="ECO:0000256" key="12">
    <source>
        <dbReference type="PROSITE-ProRule" id="PRU10141"/>
    </source>
</evidence>
<dbReference type="Pfam" id="PF07714">
    <property type="entry name" value="PK_Tyr_Ser-Thr"/>
    <property type="match status" value="1"/>
</dbReference>
<evidence type="ECO:0000256" key="11">
    <source>
        <dbReference type="ARBA" id="ARBA00023180"/>
    </source>
</evidence>
<evidence type="ECO:0000256" key="4">
    <source>
        <dbReference type="ARBA" id="ARBA00022692"/>
    </source>
</evidence>
<dbReference type="InterPro" id="IPR001245">
    <property type="entry name" value="Ser-Thr/Tyr_kinase_cat_dom"/>
</dbReference>
<dbReference type="PROSITE" id="PS50011">
    <property type="entry name" value="PROTEIN_KINASE_DOM"/>
    <property type="match status" value="1"/>
</dbReference>
<name>A0AAQ3JNP6_9LILI</name>
<keyword evidence="8 12" id="KW-0067">ATP-binding</keyword>
<protein>
    <submittedName>
        <fullName evidence="16">LEAF RUST 10 DISEASE-RESISTANCE LOCUS RECEPTOR-LIKE PROTEIN KINASE-like</fullName>
    </submittedName>
</protein>
<evidence type="ECO:0000256" key="3">
    <source>
        <dbReference type="ARBA" id="ARBA00022679"/>
    </source>
</evidence>
<sequence>MDSLKTLLKQSISIFSFLFILLGNKQASAKTPKTEDCVPKSCGNSLNISYPFWLRDHQPSYCGFPPFVLTCENNDSKPVFQVFDLRFYVLDIFYDNHSIILTAVEFFDPCPFPNTNYTINSSSPIGISSLNKEIYFFRNCSNEIDLSRKYKKIGCASGVRAPEYFGGLYGGSGTLNQVDLAKAGCHLYVVPVIEYPENSSEGLAASLKRGWMSNWTELFCSDCLDSGGGCGYNETSRDFMCICPDQVQPRICRDAAKKKKNILIGALAAVGFFLLCATGFLLYRQKKKKKFSPSSKSLIQNASFMPSLKDPEMVSAHLHTHLFSYAELQKATNYFNTSNELGDGGFGTVYKGKLQDGRTVAVKRLFENNCRRLEQFMNEIEILSRLRHQNLVSLYGCTSPHSQGLLLVYEFVPNGTVADHLHGPRAAEGILTWPMRLSIAIETADALTYLHSVNPPIIHRDVKTCNILLDGSFHVKVADFGLSRLFPKDVTHVSTAPQGTPGYLDPEYHQCYQLTDKSDVYSFGVMLVELISSKPAIDMTRRRSEISLANFAVTRIQNGELEQLVDEGLGYRSDHATRKMITMVAEEAFRCLQSDGDMRPPIKEVLEVLKAIESEGHKVEDGGQGVEDEAELLKNSAELTLSPNTVMNNWPSSTSITPHTRNIRNDVRIQES</sequence>
<feature type="binding site" evidence="12">
    <location>
        <position position="363"/>
    </location>
    <ligand>
        <name>ATP</name>
        <dbReference type="ChEBI" id="CHEBI:30616"/>
    </ligand>
</feature>
<dbReference type="PANTHER" id="PTHR46008">
    <property type="entry name" value="LEAF RUST 10 DISEASE-RESISTANCE LOCUS RECEPTOR-LIKE PROTEIN KINASE-LIKE 1.4"/>
    <property type="match status" value="1"/>
</dbReference>
<dbReference type="Pfam" id="PF13947">
    <property type="entry name" value="GUB_WAK_bind"/>
    <property type="match status" value="1"/>
</dbReference>
<dbReference type="EMBL" id="CP136890">
    <property type="protein sequence ID" value="WOK92458.1"/>
    <property type="molecule type" value="Genomic_DNA"/>
</dbReference>
<evidence type="ECO:0000256" key="8">
    <source>
        <dbReference type="ARBA" id="ARBA00022840"/>
    </source>
</evidence>
<evidence type="ECO:0000256" key="1">
    <source>
        <dbReference type="ARBA" id="ARBA00004167"/>
    </source>
</evidence>
<evidence type="ECO:0000256" key="6">
    <source>
        <dbReference type="ARBA" id="ARBA00022741"/>
    </source>
</evidence>
<dbReference type="GO" id="GO:0005886">
    <property type="term" value="C:plasma membrane"/>
    <property type="evidence" value="ECO:0007669"/>
    <property type="project" value="UniProtKB-ARBA"/>
</dbReference>
<dbReference type="GO" id="GO:0005524">
    <property type="term" value="F:ATP binding"/>
    <property type="evidence" value="ECO:0007669"/>
    <property type="project" value="UniProtKB-UniRule"/>
</dbReference>
<feature type="signal peptide" evidence="14">
    <location>
        <begin position="1"/>
        <end position="29"/>
    </location>
</feature>
<feature type="domain" description="Protein kinase" evidence="15">
    <location>
        <begin position="335"/>
        <end position="612"/>
    </location>
</feature>
<dbReference type="PROSITE" id="PS00108">
    <property type="entry name" value="PROTEIN_KINASE_ST"/>
    <property type="match status" value="1"/>
</dbReference>
<keyword evidence="4 13" id="KW-0812">Transmembrane</keyword>
<keyword evidence="7 16" id="KW-0418">Kinase</keyword>
<evidence type="ECO:0000256" key="14">
    <source>
        <dbReference type="SAM" id="SignalP"/>
    </source>
</evidence>
<dbReference type="FunFam" id="1.10.510.10:FF:000161">
    <property type="entry name" value="Wall-associated receptor kinase-like 20"/>
    <property type="match status" value="1"/>
</dbReference>
<dbReference type="InterPro" id="IPR032872">
    <property type="entry name" value="WAK_assoc_C"/>
</dbReference>
<dbReference type="AlphaFoldDB" id="A0AAQ3JNP6"/>
<evidence type="ECO:0000256" key="7">
    <source>
        <dbReference type="ARBA" id="ARBA00022777"/>
    </source>
</evidence>
<proteinExistence type="predicted"/>
<feature type="transmembrane region" description="Helical" evidence="13">
    <location>
        <begin position="262"/>
        <end position="283"/>
    </location>
</feature>
<keyword evidence="6 12" id="KW-0547">Nucleotide-binding</keyword>
<dbReference type="InterPro" id="IPR000719">
    <property type="entry name" value="Prot_kinase_dom"/>
</dbReference>
<keyword evidence="11" id="KW-0325">Glycoprotein</keyword>
<evidence type="ECO:0000259" key="15">
    <source>
        <dbReference type="PROSITE" id="PS50011"/>
    </source>
</evidence>
<dbReference type="InterPro" id="IPR017441">
    <property type="entry name" value="Protein_kinase_ATP_BS"/>
</dbReference>
<dbReference type="PROSITE" id="PS00107">
    <property type="entry name" value="PROTEIN_KINASE_ATP"/>
    <property type="match status" value="1"/>
</dbReference>
<evidence type="ECO:0000313" key="16">
    <source>
        <dbReference type="EMBL" id="WOK92458.1"/>
    </source>
</evidence>
<dbReference type="SUPFAM" id="SSF56112">
    <property type="entry name" value="Protein kinase-like (PK-like)"/>
    <property type="match status" value="1"/>
</dbReference>
<organism evidence="16 17">
    <name type="scientific">Canna indica</name>
    <name type="common">Indian-shot</name>
    <dbReference type="NCBI Taxonomy" id="4628"/>
    <lineage>
        <taxon>Eukaryota</taxon>
        <taxon>Viridiplantae</taxon>
        <taxon>Streptophyta</taxon>
        <taxon>Embryophyta</taxon>
        <taxon>Tracheophyta</taxon>
        <taxon>Spermatophyta</taxon>
        <taxon>Magnoliopsida</taxon>
        <taxon>Liliopsida</taxon>
        <taxon>Zingiberales</taxon>
        <taxon>Cannaceae</taxon>
        <taxon>Canna</taxon>
    </lineage>
</organism>
<dbReference type="Gene3D" id="3.30.200.20">
    <property type="entry name" value="Phosphorylase Kinase, domain 1"/>
    <property type="match status" value="1"/>
</dbReference>
<dbReference type="InterPro" id="IPR008271">
    <property type="entry name" value="Ser/Thr_kinase_AS"/>
</dbReference>
<evidence type="ECO:0000256" key="13">
    <source>
        <dbReference type="SAM" id="Phobius"/>
    </source>
</evidence>
<evidence type="ECO:0000256" key="10">
    <source>
        <dbReference type="ARBA" id="ARBA00023136"/>
    </source>
</evidence>
<gene>
    <name evidence="16" type="ORF">Cni_G01149</name>
</gene>